<dbReference type="Proteomes" id="UP000073492">
    <property type="component" value="Unassembled WGS sequence"/>
</dbReference>
<feature type="region of interest" description="Disordered" evidence="1">
    <location>
        <begin position="198"/>
        <end position="217"/>
    </location>
</feature>
<dbReference type="OrthoDB" id="3635279at2759"/>
<evidence type="ECO:0000313" key="2">
    <source>
        <dbReference type="EMBL" id="KXT12967.1"/>
    </source>
</evidence>
<name>A0A139IDY4_9PEZI</name>
<accession>A0A139IDY4</accession>
<organism evidence="2 3">
    <name type="scientific">Pseudocercospora musae</name>
    <dbReference type="NCBI Taxonomy" id="113226"/>
    <lineage>
        <taxon>Eukaryota</taxon>
        <taxon>Fungi</taxon>
        <taxon>Dikarya</taxon>
        <taxon>Ascomycota</taxon>
        <taxon>Pezizomycotina</taxon>
        <taxon>Dothideomycetes</taxon>
        <taxon>Dothideomycetidae</taxon>
        <taxon>Mycosphaerellales</taxon>
        <taxon>Mycosphaerellaceae</taxon>
        <taxon>Pseudocercospora</taxon>
    </lineage>
</organism>
<feature type="region of interest" description="Disordered" evidence="1">
    <location>
        <begin position="232"/>
        <end position="271"/>
    </location>
</feature>
<keyword evidence="3" id="KW-1185">Reference proteome</keyword>
<feature type="compositionally biased region" description="Basic and acidic residues" evidence="1">
    <location>
        <begin position="233"/>
        <end position="266"/>
    </location>
</feature>
<evidence type="ECO:0000256" key="1">
    <source>
        <dbReference type="SAM" id="MobiDB-lite"/>
    </source>
</evidence>
<comment type="caution">
    <text evidence="2">The sequence shown here is derived from an EMBL/GenBank/DDBJ whole genome shotgun (WGS) entry which is preliminary data.</text>
</comment>
<sequence length="285" mass="31693">MALLLAFFPLTSDSVCKHAVAHSRSLINSNGAYRSIHTPSTYTYRVSMATYSPPAQTGDAEASPRRFWRTFHDNEAGTHVKSILVVGGKSQDPHVVEGKLIEGTTAGGYDAAKAACVRRVHAIVRECQRNKEQFTDPEFDLKNDFYNHVQSRECLRGLPIPVTENKAAQNGSWGAATRDARDRAEGMELDLLHRAYDERSDEANLGEAEPWPEEHENDMQHVAGWEASSWDRATSDEHDKVTAKLESQEIDQHGQDVAGGEEKKPGLTDVGLAWQPRRSTFLPLL</sequence>
<dbReference type="EMBL" id="LFZO01000134">
    <property type="protein sequence ID" value="KXT12967.1"/>
    <property type="molecule type" value="Genomic_DNA"/>
</dbReference>
<reference evidence="2 3" key="1">
    <citation type="submission" date="2015-07" db="EMBL/GenBank/DDBJ databases">
        <title>Comparative genomics of the Sigatoka disease complex on banana suggests a link between parallel evolutionary changes in Pseudocercospora fijiensis and Pseudocercospora eumusae and increased virulence on the banana host.</title>
        <authorList>
            <person name="Chang T.-C."/>
            <person name="Salvucci A."/>
            <person name="Crous P.W."/>
            <person name="Stergiopoulos I."/>
        </authorList>
    </citation>
    <scope>NUCLEOTIDE SEQUENCE [LARGE SCALE GENOMIC DNA]</scope>
    <source>
        <strain evidence="2 3">CBS 116634</strain>
    </source>
</reference>
<dbReference type="STRING" id="113226.A0A139IDY4"/>
<dbReference type="AlphaFoldDB" id="A0A139IDY4"/>
<gene>
    <name evidence="2" type="ORF">AC579_4048</name>
</gene>
<proteinExistence type="predicted"/>
<evidence type="ECO:0000313" key="3">
    <source>
        <dbReference type="Proteomes" id="UP000073492"/>
    </source>
</evidence>
<protein>
    <submittedName>
        <fullName evidence="2">Uncharacterized protein</fullName>
    </submittedName>
</protein>